<dbReference type="InterPro" id="IPR036291">
    <property type="entry name" value="NAD(P)-bd_dom_sf"/>
</dbReference>
<gene>
    <name evidence="4" type="ORF">Z519_08616</name>
</gene>
<dbReference type="GO" id="GO:0016491">
    <property type="term" value="F:oxidoreductase activity"/>
    <property type="evidence" value="ECO:0007669"/>
    <property type="project" value="UniProtKB-KW"/>
</dbReference>
<keyword evidence="5" id="KW-1185">Reference proteome</keyword>
<dbReference type="SUPFAM" id="SSF51735">
    <property type="entry name" value="NAD(P)-binding Rossmann-fold domains"/>
    <property type="match status" value="1"/>
</dbReference>
<dbReference type="RefSeq" id="XP_016617502.1">
    <property type="nucleotide sequence ID" value="XM_016766344.1"/>
</dbReference>
<dbReference type="InterPro" id="IPR002347">
    <property type="entry name" value="SDR_fam"/>
</dbReference>
<name>A0A0D2HC12_CLAB1</name>
<evidence type="ECO:0000256" key="2">
    <source>
        <dbReference type="ARBA" id="ARBA00022857"/>
    </source>
</evidence>
<dbReference type="AlphaFoldDB" id="A0A0D2HC12"/>
<dbReference type="Pfam" id="PF13561">
    <property type="entry name" value="adh_short_C2"/>
    <property type="match status" value="1"/>
</dbReference>
<dbReference type="Gene3D" id="3.40.50.720">
    <property type="entry name" value="NAD(P)-binding Rossmann-like Domain"/>
    <property type="match status" value="1"/>
</dbReference>
<dbReference type="PANTHER" id="PTHR24321">
    <property type="entry name" value="DEHYDROGENASES, SHORT CHAIN"/>
    <property type="match status" value="1"/>
</dbReference>
<dbReference type="Proteomes" id="UP000053789">
    <property type="component" value="Unassembled WGS sequence"/>
</dbReference>
<evidence type="ECO:0000256" key="1">
    <source>
        <dbReference type="ARBA" id="ARBA00006484"/>
    </source>
</evidence>
<proteinExistence type="inferred from homology"/>
<dbReference type="PRINTS" id="PR00080">
    <property type="entry name" value="SDRFAMILY"/>
</dbReference>
<dbReference type="CDD" id="cd05233">
    <property type="entry name" value="SDR_c"/>
    <property type="match status" value="1"/>
</dbReference>
<organism evidence="4 5">
    <name type="scientific">Cladophialophora bantiana (strain ATCC 10958 / CBS 173.52 / CDC B-1940 / NIH 8579)</name>
    <name type="common">Xylohypha bantiana</name>
    <dbReference type="NCBI Taxonomy" id="1442370"/>
    <lineage>
        <taxon>Eukaryota</taxon>
        <taxon>Fungi</taxon>
        <taxon>Dikarya</taxon>
        <taxon>Ascomycota</taxon>
        <taxon>Pezizomycotina</taxon>
        <taxon>Eurotiomycetes</taxon>
        <taxon>Chaetothyriomycetidae</taxon>
        <taxon>Chaetothyriales</taxon>
        <taxon>Herpotrichiellaceae</taxon>
        <taxon>Cladophialophora</taxon>
    </lineage>
</organism>
<keyword evidence="3" id="KW-0560">Oxidoreductase</keyword>
<dbReference type="PANTHER" id="PTHR24321:SF12">
    <property type="entry name" value="SHORT-CHAIN DEHYDROGENASE_REDUCTASE FAMILY, PUTATIVE (AFU_ORTHOLOGUE AFUA_5G14340)-RELATED"/>
    <property type="match status" value="1"/>
</dbReference>
<sequence length="268" mass="28237">MTDLLQGVALVTGGGSGIGQATCIALVRHGVDRVAILDIDTAGMSQTSKLIRTIKEVDIMEISTDMANESSVVQAVQQVIDRFGRIDIAVNNAGIGGSILPSTETSVQDFHKVIDVNLIGLWIGQREVIRQMLKQEPQQLWTGTPVRGTIVNLSSTFGYVSAAGTTPVPAYVSSKHGILGITKQAVLSSMKDSNSFAKDGIRINAVCPGYVNTPAIKAAAEASEAVQLEKLKVPMGRFGEPSEIAEAICFLASPMSSYMTGAGMIVDG</sequence>
<dbReference type="PRINTS" id="PR00081">
    <property type="entry name" value="GDHRDH"/>
</dbReference>
<evidence type="ECO:0000313" key="5">
    <source>
        <dbReference type="Proteomes" id="UP000053789"/>
    </source>
</evidence>
<evidence type="ECO:0000256" key="3">
    <source>
        <dbReference type="ARBA" id="ARBA00023002"/>
    </source>
</evidence>
<dbReference type="EMBL" id="KN846992">
    <property type="protein sequence ID" value="KIW90833.1"/>
    <property type="molecule type" value="Genomic_DNA"/>
</dbReference>
<keyword evidence="2" id="KW-0521">NADP</keyword>
<dbReference type="GeneID" id="27701544"/>
<evidence type="ECO:0000313" key="4">
    <source>
        <dbReference type="EMBL" id="KIW90833.1"/>
    </source>
</evidence>
<dbReference type="FunFam" id="3.40.50.720:FF:000084">
    <property type="entry name" value="Short-chain dehydrogenase reductase"/>
    <property type="match status" value="1"/>
</dbReference>
<dbReference type="HOGENOM" id="CLU_010194_1_0_1"/>
<accession>A0A0D2HC12</accession>
<reference evidence="4" key="1">
    <citation type="submission" date="2015-01" db="EMBL/GenBank/DDBJ databases">
        <title>The Genome Sequence of Cladophialophora bantiana CBS 173.52.</title>
        <authorList>
            <consortium name="The Broad Institute Genomics Platform"/>
            <person name="Cuomo C."/>
            <person name="de Hoog S."/>
            <person name="Gorbushina A."/>
            <person name="Stielow B."/>
            <person name="Teixiera M."/>
            <person name="Abouelleil A."/>
            <person name="Chapman S.B."/>
            <person name="Priest M."/>
            <person name="Young S.K."/>
            <person name="Wortman J."/>
            <person name="Nusbaum C."/>
            <person name="Birren B."/>
        </authorList>
    </citation>
    <scope>NUCLEOTIDE SEQUENCE [LARGE SCALE GENOMIC DNA]</scope>
    <source>
        <strain evidence="4">CBS 173.52</strain>
    </source>
</reference>
<comment type="similarity">
    <text evidence="1">Belongs to the short-chain dehydrogenases/reductases (SDR) family.</text>
</comment>
<protein>
    <submittedName>
        <fullName evidence="4">Uncharacterized protein</fullName>
    </submittedName>
</protein>
<dbReference type="OrthoDB" id="5840532at2759"/>